<reference evidence="2" key="2">
    <citation type="submission" date="2023-05" db="EMBL/GenBank/DDBJ databases">
        <authorList>
            <consortium name="Lawrence Berkeley National Laboratory"/>
            <person name="Steindorff A."/>
            <person name="Hensen N."/>
            <person name="Bonometti L."/>
            <person name="Westerberg I."/>
            <person name="Brannstrom I.O."/>
            <person name="Guillou S."/>
            <person name="Cros-Aarteil S."/>
            <person name="Calhoun S."/>
            <person name="Haridas S."/>
            <person name="Kuo A."/>
            <person name="Mondo S."/>
            <person name="Pangilinan J."/>
            <person name="Riley R."/>
            <person name="Labutti K."/>
            <person name="Andreopoulos B."/>
            <person name="Lipzen A."/>
            <person name="Chen C."/>
            <person name="Yanf M."/>
            <person name="Daum C."/>
            <person name="Ng V."/>
            <person name="Clum A."/>
            <person name="Ohm R."/>
            <person name="Martin F."/>
            <person name="Silar P."/>
            <person name="Natvig D."/>
            <person name="Lalanne C."/>
            <person name="Gautier V."/>
            <person name="Ament-Velasquez S.L."/>
            <person name="Kruys A."/>
            <person name="Hutchinson M.I."/>
            <person name="Powell A.J."/>
            <person name="Barry K."/>
            <person name="Miller A.N."/>
            <person name="Grigoriev I.V."/>
            <person name="Debuchy R."/>
            <person name="Gladieux P."/>
            <person name="Thoren M.H."/>
            <person name="Johannesson H."/>
        </authorList>
    </citation>
    <scope>NUCLEOTIDE SEQUENCE</scope>
    <source>
        <strain evidence="2">CBS 538.74</strain>
    </source>
</reference>
<feature type="domain" description="DJ-1/PfpI" evidence="1">
    <location>
        <begin position="39"/>
        <end position="192"/>
    </location>
</feature>
<protein>
    <submittedName>
        <fullName evidence="2">Class I glutamine amidotransferase-like protein</fullName>
    </submittedName>
</protein>
<reference evidence="2" key="1">
    <citation type="journal article" date="2023" name="Mol. Phylogenet. Evol.">
        <title>Genome-scale phylogeny and comparative genomics of the fungal order Sordariales.</title>
        <authorList>
            <person name="Hensen N."/>
            <person name="Bonometti L."/>
            <person name="Westerberg I."/>
            <person name="Brannstrom I.O."/>
            <person name="Guillou S."/>
            <person name="Cros-Aarteil S."/>
            <person name="Calhoun S."/>
            <person name="Haridas S."/>
            <person name="Kuo A."/>
            <person name="Mondo S."/>
            <person name="Pangilinan J."/>
            <person name="Riley R."/>
            <person name="LaButti K."/>
            <person name="Andreopoulos B."/>
            <person name="Lipzen A."/>
            <person name="Chen C."/>
            <person name="Yan M."/>
            <person name="Daum C."/>
            <person name="Ng V."/>
            <person name="Clum A."/>
            <person name="Steindorff A."/>
            <person name="Ohm R.A."/>
            <person name="Martin F."/>
            <person name="Silar P."/>
            <person name="Natvig D.O."/>
            <person name="Lalanne C."/>
            <person name="Gautier V."/>
            <person name="Ament-Velasquez S.L."/>
            <person name="Kruys A."/>
            <person name="Hutchinson M.I."/>
            <person name="Powell A.J."/>
            <person name="Barry K."/>
            <person name="Miller A.N."/>
            <person name="Grigoriev I.V."/>
            <person name="Debuchy R."/>
            <person name="Gladieux P."/>
            <person name="Hiltunen Thoren M."/>
            <person name="Johannesson H."/>
        </authorList>
    </citation>
    <scope>NUCLEOTIDE SEQUENCE</scope>
    <source>
        <strain evidence="2">CBS 538.74</strain>
    </source>
</reference>
<accession>A0AAN6VN76</accession>
<dbReference type="AlphaFoldDB" id="A0AAN6VN76"/>
<dbReference type="SUPFAM" id="SSF52317">
    <property type="entry name" value="Class I glutamine amidotransferase-like"/>
    <property type="match status" value="1"/>
</dbReference>
<name>A0AAN6VN76_9PEZI</name>
<comment type="caution">
    <text evidence="2">The sequence shown here is derived from an EMBL/GenBank/DDBJ whole genome shotgun (WGS) entry which is preliminary data.</text>
</comment>
<dbReference type="InterPro" id="IPR052158">
    <property type="entry name" value="INH-QAR"/>
</dbReference>
<evidence type="ECO:0000313" key="2">
    <source>
        <dbReference type="EMBL" id="KAK4154698.1"/>
    </source>
</evidence>
<dbReference type="InterPro" id="IPR002818">
    <property type="entry name" value="DJ-1/PfpI"/>
</dbReference>
<proteinExistence type="predicted"/>
<evidence type="ECO:0000313" key="3">
    <source>
        <dbReference type="Proteomes" id="UP001302745"/>
    </source>
</evidence>
<organism evidence="2 3">
    <name type="scientific">Chaetomidium leptoderma</name>
    <dbReference type="NCBI Taxonomy" id="669021"/>
    <lineage>
        <taxon>Eukaryota</taxon>
        <taxon>Fungi</taxon>
        <taxon>Dikarya</taxon>
        <taxon>Ascomycota</taxon>
        <taxon>Pezizomycotina</taxon>
        <taxon>Sordariomycetes</taxon>
        <taxon>Sordariomycetidae</taxon>
        <taxon>Sordariales</taxon>
        <taxon>Chaetomiaceae</taxon>
        <taxon>Chaetomidium</taxon>
    </lineage>
</organism>
<dbReference type="Gene3D" id="3.40.50.880">
    <property type="match status" value="1"/>
</dbReference>
<dbReference type="Pfam" id="PF01965">
    <property type="entry name" value="DJ-1_PfpI"/>
    <property type="match status" value="1"/>
</dbReference>
<dbReference type="InterPro" id="IPR029062">
    <property type="entry name" value="Class_I_gatase-like"/>
</dbReference>
<dbReference type="PANTHER" id="PTHR43130">
    <property type="entry name" value="ARAC-FAMILY TRANSCRIPTIONAL REGULATOR"/>
    <property type="match status" value="1"/>
</dbReference>
<gene>
    <name evidence="2" type="ORF">C8A00DRAFT_14198</name>
</gene>
<keyword evidence="3" id="KW-1185">Reference proteome</keyword>
<sequence>MAPPHPKKLRIGVMLESVQLSDIVGIDLFGNLSTEYMAKVKGVEPIWAALAPHAIDIEFLYIATTLEPAFMTPTLHFVPTVTYDDCPRDLDIVITGGPLLSHRPAQADRFMKEAWGRTRVWLTTCIGSMWLASAGVLDGVRCTTNRECLEVARKMHPEVQWQDQRWVVVEKPFDGEGKGELWTSGGAGAGINMIATYCLENFDNEFVNALALRPLEFRLDGNMSQFYLA</sequence>
<keyword evidence="2" id="KW-0315">Glutamine amidotransferase</keyword>
<dbReference type="Proteomes" id="UP001302745">
    <property type="component" value="Unassembled WGS sequence"/>
</dbReference>
<dbReference type="PANTHER" id="PTHR43130:SF7">
    <property type="entry name" value="DJ-1_PFPI DOMAIN-CONTAINING PROTEIN"/>
    <property type="match status" value="1"/>
</dbReference>
<dbReference type="EMBL" id="MU856905">
    <property type="protein sequence ID" value="KAK4154698.1"/>
    <property type="molecule type" value="Genomic_DNA"/>
</dbReference>
<evidence type="ECO:0000259" key="1">
    <source>
        <dbReference type="Pfam" id="PF01965"/>
    </source>
</evidence>